<protein>
    <submittedName>
        <fullName evidence="1">Uncharacterized protein</fullName>
    </submittedName>
</protein>
<evidence type="ECO:0000313" key="1">
    <source>
        <dbReference type="EMBL" id="BBM40164.1"/>
    </source>
</evidence>
<reference evidence="1 2" key="1">
    <citation type="submission" date="2019-07" db="EMBL/GenBank/DDBJ databases">
        <title>Complete Genome Sequence of Leptotrichia shahii Strain JCM 16776.</title>
        <authorList>
            <person name="Watanabe S."/>
            <person name="Cui L."/>
        </authorList>
    </citation>
    <scope>NUCLEOTIDE SEQUENCE [LARGE SCALE GENOMIC DNA]</scope>
    <source>
        <strain evidence="1 2">JCM16776</strain>
    </source>
</reference>
<proteinExistence type="predicted"/>
<accession>A0A510JLM7</accession>
<dbReference type="KEGG" id="lsz:JCM16776_0377"/>
<dbReference type="AlphaFoldDB" id="A0A510JLM7"/>
<sequence>MYSKNKIKWKILVFFLLFYIISYSSEVFFINNNAFGLTVKTEKTENVKITDKELENNEFLIVENFKKYFEKEIKNKKIKKIPEKIFRFKVHF</sequence>
<evidence type="ECO:0000313" key="2">
    <source>
        <dbReference type="Proteomes" id="UP000322617"/>
    </source>
</evidence>
<gene>
    <name evidence="1" type="ORF">JCM16776_0377</name>
</gene>
<dbReference type="Proteomes" id="UP000322617">
    <property type="component" value="Chromosome"/>
</dbReference>
<keyword evidence="2" id="KW-1185">Reference proteome</keyword>
<dbReference type="RefSeq" id="WP_018450870.1">
    <property type="nucleotide sequence ID" value="NZ_AP019827.1"/>
</dbReference>
<name>A0A510JLM7_9FUSO</name>
<organism evidence="1 2">
    <name type="scientific">Leptotrichia shahii</name>
    <dbReference type="NCBI Taxonomy" id="157691"/>
    <lineage>
        <taxon>Bacteria</taxon>
        <taxon>Fusobacteriati</taxon>
        <taxon>Fusobacteriota</taxon>
        <taxon>Fusobacteriia</taxon>
        <taxon>Fusobacteriales</taxon>
        <taxon>Leptotrichiaceae</taxon>
        <taxon>Leptotrichia</taxon>
    </lineage>
</organism>
<dbReference type="EMBL" id="AP019827">
    <property type="protein sequence ID" value="BBM40164.1"/>
    <property type="molecule type" value="Genomic_DNA"/>
</dbReference>
<dbReference type="STRING" id="1122172.GCA_000373045_01242"/>